<feature type="region of interest" description="Disordered" evidence="1">
    <location>
        <begin position="215"/>
        <end position="237"/>
    </location>
</feature>
<gene>
    <name evidence="2" type="ORF">BAE44_0013782</name>
</gene>
<keyword evidence="3" id="KW-1185">Reference proteome</keyword>
<dbReference type="STRING" id="888268.A0A1E5VJB1"/>
<name>A0A1E5VJB1_9POAL</name>
<evidence type="ECO:0000313" key="3">
    <source>
        <dbReference type="Proteomes" id="UP000095767"/>
    </source>
</evidence>
<dbReference type="EMBL" id="LWDX02037844">
    <property type="protein sequence ID" value="OEL25199.1"/>
    <property type="molecule type" value="Genomic_DNA"/>
</dbReference>
<sequence>MSFWAPFDRARPPGRAGHHHCLVEAGQRAVEAAPADHGLRGGSCRVCRGQGLLAGRPVTAAMVLMFLSGCFKYAERILCLYLASPEKLRLRALGDLPDTLKKLQDTKDKRYLFGLFGSRNKSRAKKMREKLDNISEGSSGGLQLFDASIRDILTADAPLNSSRIVSFAEDNLPDMLKSMLNEKAHGEISTILSGQDQQGQQVTLDEKAAITKLFQAKKKEEQQDQSTIDIEKHEEPANYDNAADSFRQKLMQIAQGLDSPKRAAVTKLFEGKKKEEQQDQSRLDTKKREESADNDNADDRHHLQKLSQSAQDLYSPVAPRACEVAQLELISIRDNTERWDLIASVWSEMLFYTAPRCGAAFHYEHLSTGGEFITHALLLMKFLGPFLPPPGA</sequence>
<proteinExistence type="predicted"/>
<dbReference type="InterPro" id="IPR007658">
    <property type="entry name" value="DUF594"/>
</dbReference>
<protein>
    <submittedName>
        <fullName evidence="2">Uncharacterized protein</fullName>
    </submittedName>
</protein>
<dbReference type="OrthoDB" id="686290at2759"/>
<feature type="compositionally biased region" description="Basic and acidic residues" evidence="1">
    <location>
        <begin position="269"/>
        <end position="299"/>
    </location>
</feature>
<dbReference type="Proteomes" id="UP000095767">
    <property type="component" value="Unassembled WGS sequence"/>
</dbReference>
<dbReference type="AlphaFoldDB" id="A0A1E5VJB1"/>
<feature type="region of interest" description="Disordered" evidence="1">
    <location>
        <begin position="268"/>
        <end position="299"/>
    </location>
</feature>
<comment type="caution">
    <text evidence="2">The sequence shown here is derived from an EMBL/GenBank/DDBJ whole genome shotgun (WGS) entry which is preliminary data.</text>
</comment>
<dbReference type="Pfam" id="PF04578">
    <property type="entry name" value="DUF594"/>
    <property type="match status" value="1"/>
</dbReference>
<evidence type="ECO:0000256" key="1">
    <source>
        <dbReference type="SAM" id="MobiDB-lite"/>
    </source>
</evidence>
<evidence type="ECO:0000313" key="2">
    <source>
        <dbReference type="EMBL" id="OEL25199.1"/>
    </source>
</evidence>
<accession>A0A1E5VJB1</accession>
<reference evidence="2 3" key="1">
    <citation type="submission" date="2016-09" db="EMBL/GenBank/DDBJ databases">
        <title>The draft genome of Dichanthelium oligosanthes: A C3 panicoid grass species.</title>
        <authorList>
            <person name="Studer A.J."/>
            <person name="Schnable J.C."/>
            <person name="Brutnell T.P."/>
        </authorList>
    </citation>
    <scope>NUCLEOTIDE SEQUENCE [LARGE SCALE GENOMIC DNA]</scope>
    <source>
        <strain evidence="3">cv. Kellogg 1175</strain>
        <tissue evidence="2">Leaf</tissue>
    </source>
</reference>
<organism evidence="2 3">
    <name type="scientific">Dichanthelium oligosanthes</name>
    <dbReference type="NCBI Taxonomy" id="888268"/>
    <lineage>
        <taxon>Eukaryota</taxon>
        <taxon>Viridiplantae</taxon>
        <taxon>Streptophyta</taxon>
        <taxon>Embryophyta</taxon>
        <taxon>Tracheophyta</taxon>
        <taxon>Spermatophyta</taxon>
        <taxon>Magnoliopsida</taxon>
        <taxon>Liliopsida</taxon>
        <taxon>Poales</taxon>
        <taxon>Poaceae</taxon>
        <taxon>PACMAD clade</taxon>
        <taxon>Panicoideae</taxon>
        <taxon>Panicodae</taxon>
        <taxon>Paniceae</taxon>
        <taxon>Dichantheliinae</taxon>
        <taxon>Dichanthelium</taxon>
    </lineage>
</organism>
<dbReference type="PANTHER" id="PTHR31325">
    <property type="entry name" value="OS01G0798800 PROTEIN-RELATED"/>
    <property type="match status" value="1"/>
</dbReference>